<gene>
    <name evidence="2" type="ORF">HPBE_LOCUS14225</name>
</gene>
<feature type="coiled-coil region" evidence="1">
    <location>
        <begin position="2"/>
        <end position="92"/>
    </location>
</feature>
<evidence type="ECO:0000313" key="2">
    <source>
        <dbReference type="EMBL" id="VDO98924.1"/>
    </source>
</evidence>
<feature type="coiled-coil region" evidence="1">
    <location>
        <begin position="274"/>
        <end position="354"/>
    </location>
</feature>
<dbReference type="OrthoDB" id="5874802at2759"/>
<evidence type="ECO:0000313" key="4">
    <source>
        <dbReference type="WBParaSite" id="HPBE_0001422401-mRNA-1"/>
    </source>
</evidence>
<accession>A0A3P8ATI9</accession>
<keyword evidence="1" id="KW-0175">Coiled coil</keyword>
<reference evidence="2 3" key="1">
    <citation type="submission" date="2018-11" db="EMBL/GenBank/DDBJ databases">
        <authorList>
            <consortium name="Pathogen Informatics"/>
        </authorList>
    </citation>
    <scope>NUCLEOTIDE SEQUENCE [LARGE SCALE GENOMIC DNA]</scope>
</reference>
<feature type="coiled-coil region" evidence="1">
    <location>
        <begin position="209"/>
        <end position="250"/>
    </location>
</feature>
<feature type="coiled-coil region" evidence="1">
    <location>
        <begin position="128"/>
        <end position="183"/>
    </location>
</feature>
<sequence length="397" mass="45612">MLETRNSEFRLVEKRQQELEEEIAAARELSAMHDRLRVELEETRKQRDDIEHMVMSLKERAERAEKALEEDRVRLNDERTSLERSVEERKERESLISLSTSDSEFERRVTTDGYSTSVADLTAQTAGEMTASDELQQLRAEIAQLNDMNAELATKVSMLEVEKSSIEKTKDEAQKLLEELKLVGGALREKSDQSERLGACGDVGFDVSVEDAQSENVRLSEELRRNMHEIELARTHRAALEKELLELKALASSTLFILFTVGKRAEEGSFPIQQNQLQHQIDALEEQLKSQKEEIERLIQLVEAERGRAEEASDAVKQKEAEQEAMRVALMSDVNEKDSQVTRLEEEVKRVQSEEVLSGAFKHYSWFFSFKEWCRTVSQVKSIMARSVFLLTLRGNE</sequence>
<dbReference type="EMBL" id="UZAH01028259">
    <property type="protein sequence ID" value="VDO98924.1"/>
    <property type="molecule type" value="Genomic_DNA"/>
</dbReference>
<dbReference type="AlphaFoldDB" id="A0A183FZM9"/>
<evidence type="ECO:0000313" key="3">
    <source>
        <dbReference type="Proteomes" id="UP000050761"/>
    </source>
</evidence>
<evidence type="ECO:0000256" key="1">
    <source>
        <dbReference type="SAM" id="Coils"/>
    </source>
</evidence>
<dbReference type="WBParaSite" id="HPBE_0001422401-mRNA-1">
    <property type="protein sequence ID" value="HPBE_0001422401-mRNA-1"/>
    <property type="gene ID" value="HPBE_0001422401"/>
</dbReference>
<reference evidence="4" key="2">
    <citation type="submission" date="2019-09" db="UniProtKB">
        <authorList>
            <consortium name="WormBaseParasite"/>
        </authorList>
    </citation>
    <scope>IDENTIFICATION</scope>
</reference>
<organism evidence="3 4">
    <name type="scientific">Heligmosomoides polygyrus</name>
    <name type="common">Parasitic roundworm</name>
    <dbReference type="NCBI Taxonomy" id="6339"/>
    <lineage>
        <taxon>Eukaryota</taxon>
        <taxon>Metazoa</taxon>
        <taxon>Ecdysozoa</taxon>
        <taxon>Nematoda</taxon>
        <taxon>Chromadorea</taxon>
        <taxon>Rhabditida</taxon>
        <taxon>Rhabditina</taxon>
        <taxon>Rhabditomorpha</taxon>
        <taxon>Strongyloidea</taxon>
        <taxon>Heligmosomidae</taxon>
        <taxon>Heligmosomoides</taxon>
    </lineage>
</organism>
<name>A0A183FZM9_HELPZ</name>
<proteinExistence type="predicted"/>
<protein>
    <submittedName>
        <fullName evidence="4">Myosin_tail_1 domain-containing protein</fullName>
    </submittedName>
</protein>
<dbReference type="Proteomes" id="UP000050761">
    <property type="component" value="Unassembled WGS sequence"/>
</dbReference>
<keyword evidence="3" id="KW-1185">Reference proteome</keyword>
<accession>A0A183FZM9</accession>